<dbReference type="GO" id="GO:0051538">
    <property type="term" value="F:3 iron, 4 sulfur cluster binding"/>
    <property type="evidence" value="ECO:0007669"/>
    <property type="project" value="UniProtKB-KW"/>
</dbReference>
<keyword evidence="16" id="KW-0408">Iron</keyword>
<evidence type="ECO:0000256" key="22">
    <source>
        <dbReference type="ARBA" id="ARBA00053198"/>
    </source>
</evidence>
<dbReference type="InterPro" id="IPR002932">
    <property type="entry name" value="Glu_synthdom"/>
</dbReference>
<keyword evidence="27" id="KW-1185">Reference proteome</keyword>
<organism evidence="26 27">
    <name type="scientific">Pseudomaricurvus hydrocarbonicus</name>
    <dbReference type="NCBI Taxonomy" id="1470433"/>
    <lineage>
        <taxon>Bacteria</taxon>
        <taxon>Pseudomonadati</taxon>
        <taxon>Pseudomonadota</taxon>
        <taxon>Gammaproteobacteria</taxon>
        <taxon>Cellvibrionales</taxon>
        <taxon>Cellvibrionaceae</taxon>
        <taxon>Pseudomaricurvus</taxon>
    </lineage>
</organism>
<dbReference type="PROSITE" id="PS51278">
    <property type="entry name" value="GATASE_TYPE_2"/>
    <property type="match status" value="1"/>
</dbReference>
<dbReference type="Gene3D" id="3.60.20.10">
    <property type="entry name" value="Glutamine Phosphoribosylpyrophosphate, subunit 1, domain 1"/>
    <property type="match status" value="1"/>
</dbReference>
<evidence type="ECO:0000256" key="5">
    <source>
        <dbReference type="ARBA" id="ARBA00004909"/>
    </source>
</evidence>
<comment type="pathway">
    <text evidence="4">Energy metabolism; nitrogen metabolism.</text>
</comment>
<evidence type="ECO:0000256" key="3">
    <source>
        <dbReference type="ARBA" id="ARBA00001974"/>
    </source>
</evidence>
<dbReference type="Pfam" id="PF00310">
    <property type="entry name" value="GATase_2"/>
    <property type="match status" value="1"/>
</dbReference>
<comment type="function">
    <text evidence="22">Catalyzes the conversion of L-glutamine and 2-oxoglutarate into two molecules of L-glutamate.</text>
</comment>
<dbReference type="EC" id="1.4.1.13" evidence="7"/>
<evidence type="ECO:0000256" key="2">
    <source>
        <dbReference type="ARBA" id="ARBA00001927"/>
    </source>
</evidence>
<dbReference type="SUPFAM" id="SSF51395">
    <property type="entry name" value="FMN-linked oxidoreductases"/>
    <property type="match status" value="1"/>
</dbReference>
<dbReference type="GO" id="GO:0004355">
    <property type="term" value="F:glutamate synthase (NADPH) activity"/>
    <property type="evidence" value="ECO:0007669"/>
    <property type="project" value="UniProtKB-EC"/>
</dbReference>
<gene>
    <name evidence="26" type="primary">gltB</name>
    <name evidence="26" type="ORF">G8770_21375</name>
</gene>
<keyword evidence="14" id="KW-0315">Glutamine amidotransferase</keyword>
<evidence type="ECO:0000256" key="23">
    <source>
        <dbReference type="ARBA" id="ARBA00072108"/>
    </source>
</evidence>
<dbReference type="FunFam" id="3.20.20.70:FF:000061">
    <property type="entry name" value="Glutamate synthase large subunit"/>
    <property type="match status" value="1"/>
</dbReference>
<dbReference type="InterPro" id="IPR006982">
    <property type="entry name" value="Glu_synth_centr_N"/>
</dbReference>
<dbReference type="InterPro" id="IPR013785">
    <property type="entry name" value="Aldolase_TIM"/>
</dbReference>
<evidence type="ECO:0000256" key="16">
    <source>
        <dbReference type="ARBA" id="ARBA00023004"/>
    </source>
</evidence>
<dbReference type="SUPFAM" id="SSF56235">
    <property type="entry name" value="N-terminal nucleophile aminohydrolases (Ntn hydrolases)"/>
    <property type="match status" value="1"/>
</dbReference>
<evidence type="ECO:0000256" key="1">
    <source>
        <dbReference type="ARBA" id="ARBA00001917"/>
    </source>
</evidence>
<evidence type="ECO:0000256" key="17">
    <source>
        <dbReference type="ARBA" id="ARBA00023014"/>
    </source>
</evidence>
<dbReference type="Proteomes" id="UP000787472">
    <property type="component" value="Unassembled WGS sequence"/>
</dbReference>
<dbReference type="FunFam" id="3.60.20.10:FF:000001">
    <property type="entry name" value="Glutamate synthase, large subunit"/>
    <property type="match status" value="1"/>
</dbReference>
<feature type="domain" description="Glutamine amidotransferase type-2" evidence="25">
    <location>
        <begin position="15"/>
        <end position="406"/>
    </location>
</feature>
<proteinExistence type="inferred from homology"/>
<comment type="cofactor">
    <cofactor evidence="3">
        <name>FAD</name>
        <dbReference type="ChEBI" id="CHEBI:57692"/>
    </cofactor>
</comment>
<dbReference type="InterPro" id="IPR002489">
    <property type="entry name" value="Glu_synth_asu_C"/>
</dbReference>
<reference evidence="26" key="1">
    <citation type="submission" date="2020-03" db="EMBL/GenBank/DDBJ databases">
        <authorList>
            <person name="Guo F."/>
        </authorList>
    </citation>
    <scope>NUCLEOTIDE SEQUENCE</scope>
    <source>
        <strain evidence="26">JCM 30134</strain>
    </source>
</reference>
<dbReference type="GO" id="GO:0006537">
    <property type="term" value="P:glutamate biosynthetic process"/>
    <property type="evidence" value="ECO:0007669"/>
    <property type="project" value="UniProtKB-KW"/>
</dbReference>
<keyword evidence="19" id="KW-0003">3Fe-4S</keyword>
<evidence type="ECO:0000256" key="10">
    <source>
        <dbReference type="ARBA" id="ARBA00022643"/>
    </source>
</evidence>
<dbReference type="Pfam" id="PF04898">
    <property type="entry name" value="Glu_syn_central"/>
    <property type="match status" value="1"/>
</dbReference>
<evidence type="ECO:0000256" key="9">
    <source>
        <dbReference type="ARBA" id="ARBA00022630"/>
    </source>
</evidence>
<dbReference type="Pfam" id="PF01493">
    <property type="entry name" value="GXGXG"/>
    <property type="match status" value="1"/>
</dbReference>
<evidence type="ECO:0000256" key="11">
    <source>
        <dbReference type="ARBA" id="ARBA00022723"/>
    </source>
</evidence>
<comment type="similarity">
    <text evidence="6">Belongs to the glutamate synthase family.</text>
</comment>
<dbReference type="GO" id="GO:0046872">
    <property type="term" value="F:metal ion binding"/>
    <property type="evidence" value="ECO:0007669"/>
    <property type="project" value="UniProtKB-KW"/>
</dbReference>
<comment type="catalytic activity">
    <reaction evidence="21">
        <text>2 L-glutamate + NADP(+) = L-glutamine + 2-oxoglutarate + NADPH + H(+)</text>
        <dbReference type="Rhea" id="RHEA:15501"/>
        <dbReference type="ChEBI" id="CHEBI:15378"/>
        <dbReference type="ChEBI" id="CHEBI:16810"/>
        <dbReference type="ChEBI" id="CHEBI:29985"/>
        <dbReference type="ChEBI" id="CHEBI:57783"/>
        <dbReference type="ChEBI" id="CHEBI:58349"/>
        <dbReference type="ChEBI" id="CHEBI:58359"/>
        <dbReference type="EC" id="1.4.1.13"/>
    </reaction>
</comment>
<evidence type="ECO:0000256" key="15">
    <source>
        <dbReference type="ARBA" id="ARBA00023002"/>
    </source>
</evidence>
<dbReference type="CDD" id="cd02808">
    <property type="entry name" value="GltS_FMN"/>
    <property type="match status" value="1"/>
</dbReference>
<dbReference type="GO" id="GO:0019676">
    <property type="term" value="P:ammonia assimilation cycle"/>
    <property type="evidence" value="ECO:0007669"/>
    <property type="project" value="TreeGrafter"/>
</dbReference>
<keyword evidence="9" id="KW-0285">Flavoprotein</keyword>
<dbReference type="NCBIfam" id="NF008730">
    <property type="entry name" value="PRK11750.1"/>
    <property type="match status" value="1"/>
</dbReference>
<dbReference type="Gene3D" id="2.160.20.60">
    <property type="entry name" value="Glutamate synthase, alpha subunit, C-terminal domain"/>
    <property type="match status" value="1"/>
</dbReference>
<dbReference type="RefSeq" id="WP_167191797.1">
    <property type="nucleotide sequence ID" value="NZ_JAAONZ010000024.1"/>
</dbReference>
<dbReference type="InterPro" id="IPR050711">
    <property type="entry name" value="ET-N_metabolism_enzyme"/>
</dbReference>
<keyword evidence="11" id="KW-0479">Metal-binding</keyword>
<evidence type="ECO:0000256" key="18">
    <source>
        <dbReference type="ARBA" id="ARBA00023164"/>
    </source>
</evidence>
<evidence type="ECO:0000256" key="12">
    <source>
        <dbReference type="ARBA" id="ARBA00022827"/>
    </source>
</evidence>
<sequence length="1483" mass="161231">MSTGLYQIDEFKDNCGFGLIAHLKGKTSHRLLKTAIESLTCMTHRGGIAADGKTGDGCGLLLQKPDGFLRKAARADLGVELADTYGVGSIMLSRDEKVAAAAKTIVEEELKAQGLKAVGWRTVPTNNDCLGPIALASLPQFSHLFVEAEGEHSERELAARLFMARRLAEKRLVDDKSFYIASLSATIISYKGLMMPVDLPKFFLDLDNPDLETAICVFHQRFSTNTTPQWPLAQPFRMLAHNGEINTVMGNRNWSVARTPKFQTELLPELSAVTPLVNRTGSDSSSLDNMLEVLLTGGMELHRAIRMLVPPAWQNVEHMDPDLRAFYEYNSMHVEPWDGPAGLVITDGRYAVCTLDRNGLRPSRWVITKDDFITVASEVGTYDYKPEDVVAKGRLGPGQILSVDTQTGQLFHTEDVDKLLKGGKPYKQWLSEKATRIEATLGAEKADAPMAREDLKSYMKMFQVSFEERDQVLRPLAEGGQEAVGSMGDDTPMAVLSEKERSVYDYFRQQFAQVTNPPIDPLREAIVMSLETCLGRELSVYDETAAHADRVILTSPVLSPAKYQAVLNFDRPGYEAQVFDLSYDPETQNLEQAIQALVQSVEAAVKSGKVLIVLSDRAIESGKLPIHGLLATGAVHHSLTQSGLRCDSNIIVETATARDSHHLAALIGYGATAVYPYLSYQVINELIGTGELLLDASSAYSNYRKGLNKGLLKILSKMGISTVASYRGAQLFEAIGLDSKVIDLCFAGTPSRIQGAGFVDIEKDQKALAKLAWHARKPINQGGLLKYVHGEEYHAFNPDVVQALQKAVKSGDYSAWRDYAELVNTRPTATLRDLLALKEGVQPVDLSEVEPMESIVRRFDSAAMSLGALSPEAHEALAQAMNTLGGRSNSGEGGEDPVRFGTNKVSKIKQIASGRFGVTPHYLVNAEVLQIKVAQGAKPGEGGQLPGGKVNSLIARLRYSVPGVTLISPPPHHDIYSIEDLAQLIYDLKQVNPDALVSVKLVSRPGVGTIAAGVAKAYADLITISGYDGGTAASPLTSIRYAGSPWELGLSETHQTLRANDLRDKVRVQTDGGLKSGLDVVKAAILGAESFGFGTAPMVALGCKYLRICHLNNCATGVATQNDKLRDEHYIGTVDMAMNFFKFVAEETREWMARLGVRSIEELVGRVDLLECIDGRTERQAKLDLTPIIYTDDLLDSKPQICAVERNEPYDKGECAERMVKELLPAIDGKTGGEFSFHITNCDRSIGARISGEIAKRYGNQGMADKPIKLNLTGIAGQSFGVWNAGGLELYLEGDANDYVGKGMAGGKIVLRPPQGSEFASNETSIMGNTCLYGATGGKLFAAGSAGERCGVRNSGAHVVVEGAGDHCCEYMTGGIVTVLGETGVNFGAGMTGGFAYVLDQNNTFVDKYNHELIEIHRINREALEAHRNHLRGVIEEFVAETGSAWGQKLLDNFDDFIGKFWLVKPKAAGLGQLLDNVKQRGE</sequence>
<evidence type="ECO:0000256" key="4">
    <source>
        <dbReference type="ARBA" id="ARBA00004802"/>
    </source>
</evidence>
<dbReference type="InterPro" id="IPR036485">
    <property type="entry name" value="Glu_synth_asu_C_sf"/>
</dbReference>
<keyword evidence="18" id="KW-0314">Glutamate biosynthesis</keyword>
<accession>A0A9E5MPT2</accession>
<comment type="cofactor">
    <cofactor evidence="2">
        <name>[3Fe-4S] cluster</name>
        <dbReference type="ChEBI" id="CHEBI:21137"/>
    </cofactor>
</comment>
<dbReference type="SUPFAM" id="SSF69336">
    <property type="entry name" value="Alpha subunit of glutamate synthase, C-terminal domain"/>
    <property type="match status" value="1"/>
</dbReference>
<dbReference type="Pfam" id="PF01645">
    <property type="entry name" value="Glu_synthase"/>
    <property type="match status" value="1"/>
</dbReference>
<evidence type="ECO:0000256" key="7">
    <source>
        <dbReference type="ARBA" id="ARBA00012079"/>
    </source>
</evidence>
<evidence type="ECO:0000256" key="20">
    <source>
        <dbReference type="ARBA" id="ARBA00037898"/>
    </source>
</evidence>
<dbReference type="InterPro" id="IPR029055">
    <property type="entry name" value="Ntn_hydrolases_N"/>
</dbReference>
<evidence type="ECO:0000256" key="24">
    <source>
        <dbReference type="ARBA" id="ARBA00079921"/>
    </source>
</evidence>
<evidence type="ECO:0000256" key="13">
    <source>
        <dbReference type="ARBA" id="ARBA00022857"/>
    </source>
</evidence>
<comment type="caution">
    <text evidence="26">The sequence shown here is derived from an EMBL/GenBank/DDBJ whole genome shotgun (WGS) entry which is preliminary data.</text>
</comment>
<dbReference type="CDD" id="cd00713">
    <property type="entry name" value="GltS"/>
    <property type="match status" value="1"/>
</dbReference>
<keyword evidence="8" id="KW-0028">Amino-acid biosynthesis</keyword>
<keyword evidence="13" id="KW-0521">NADP</keyword>
<comment type="pathway">
    <text evidence="20">Amino-acid biosynthesis; L-glutamate biosynthesis via GLT pathway; L-glutamate from 2-oxoglutarate and L-glutamine (NADP(+) route): step 1/1.</text>
</comment>
<dbReference type="EMBL" id="JAAONZ010000024">
    <property type="protein sequence ID" value="NHO68108.1"/>
    <property type="molecule type" value="Genomic_DNA"/>
</dbReference>
<dbReference type="FunFam" id="3.20.20.70:FF:000109">
    <property type="entry name" value="Glutamate synthase, large subunit"/>
    <property type="match status" value="1"/>
</dbReference>
<comment type="pathway">
    <text evidence="5">Nitrogen metabolism.</text>
</comment>
<keyword evidence="12" id="KW-0274">FAD</keyword>
<evidence type="ECO:0000256" key="21">
    <source>
        <dbReference type="ARBA" id="ARBA00048151"/>
    </source>
</evidence>
<evidence type="ECO:0000313" key="26">
    <source>
        <dbReference type="EMBL" id="NHO68108.1"/>
    </source>
</evidence>
<protein>
    <recommendedName>
        <fullName evidence="23">Glutamate synthase [NADPH] large chain</fullName>
        <ecNumber evidence="7">1.4.1.13</ecNumber>
    </recommendedName>
    <alternativeName>
        <fullName evidence="24">Glutamate synthase subunit alpha</fullName>
    </alternativeName>
</protein>
<name>A0A9E5MPT2_9GAMM</name>
<dbReference type="PANTHER" id="PTHR11938">
    <property type="entry name" value="FAD NADPH DEHYDROGENASE/OXIDOREDUCTASE"/>
    <property type="match status" value="1"/>
</dbReference>
<keyword evidence="15 26" id="KW-0560">Oxidoreductase</keyword>
<dbReference type="CDD" id="cd00982">
    <property type="entry name" value="gltB_C"/>
    <property type="match status" value="1"/>
</dbReference>
<keyword evidence="10" id="KW-0288">FMN</keyword>
<evidence type="ECO:0000256" key="14">
    <source>
        <dbReference type="ARBA" id="ARBA00022962"/>
    </source>
</evidence>
<evidence type="ECO:0000313" key="27">
    <source>
        <dbReference type="Proteomes" id="UP000787472"/>
    </source>
</evidence>
<evidence type="ECO:0000256" key="6">
    <source>
        <dbReference type="ARBA" id="ARBA00009716"/>
    </source>
</evidence>
<comment type="cofactor">
    <cofactor evidence="1">
        <name>FMN</name>
        <dbReference type="ChEBI" id="CHEBI:58210"/>
    </cofactor>
</comment>
<dbReference type="FunFam" id="2.160.20.60:FF:000002">
    <property type="entry name" value="Glutamate synthase, large subunit"/>
    <property type="match status" value="1"/>
</dbReference>
<dbReference type="InterPro" id="IPR017932">
    <property type="entry name" value="GATase_2_dom"/>
</dbReference>
<evidence type="ECO:0000259" key="25">
    <source>
        <dbReference type="PROSITE" id="PS51278"/>
    </source>
</evidence>
<evidence type="ECO:0000256" key="8">
    <source>
        <dbReference type="ARBA" id="ARBA00022605"/>
    </source>
</evidence>
<evidence type="ECO:0000256" key="19">
    <source>
        <dbReference type="ARBA" id="ARBA00023291"/>
    </source>
</evidence>
<dbReference type="PANTHER" id="PTHR11938:SF148">
    <property type="entry name" value="GLUTAMATE SYNTHASE [NADPH] LARGE CHAIN"/>
    <property type="match status" value="1"/>
</dbReference>
<dbReference type="Gene3D" id="3.20.20.70">
    <property type="entry name" value="Aldolase class I"/>
    <property type="match status" value="2"/>
</dbReference>
<keyword evidence="17" id="KW-0411">Iron-sulfur</keyword>